<dbReference type="EMBL" id="NMUJ01000020">
    <property type="protein sequence ID" value="OYV03129.1"/>
    <property type="molecule type" value="Genomic_DNA"/>
</dbReference>
<accession>A0A257LUH6</accession>
<comment type="caution">
    <text evidence="1">The sequence shown here is derived from an EMBL/GenBank/DDBJ whole genome shotgun (WGS) entry which is preliminary data.</text>
</comment>
<name>A0A257LUH6_UNCW3</name>
<dbReference type="Proteomes" id="UP000216312">
    <property type="component" value="Unassembled WGS sequence"/>
</dbReference>
<evidence type="ECO:0000313" key="2">
    <source>
        <dbReference type="Proteomes" id="UP000216312"/>
    </source>
</evidence>
<dbReference type="AlphaFoldDB" id="A0A257LUH6"/>
<reference evidence="2" key="1">
    <citation type="submission" date="2017-07" db="EMBL/GenBank/DDBJ databases">
        <title>Novel pathways for hydrocarbon cycling and metabolic interdependencies in hydrothermal sediment communities.</title>
        <authorList>
            <person name="Dombrowski N."/>
            <person name="Seitz K."/>
            <person name="Teske A."/>
            <person name="Baker B."/>
        </authorList>
    </citation>
    <scope>NUCLEOTIDE SEQUENCE [LARGE SCALE GENOMIC DNA]</scope>
</reference>
<gene>
    <name evidence="1" type="ORF">CGW93_02305</name>
</gene>
<proteinExistence type="predicted"/>
<organism evidence="1 2">
    <name type="scientific">candidate division WOR-3 bacterium 4484_18</name>
    <dbReference type="NCBI Taxonomy" id="2020626"/>
    <lineage>
        <taxon>Bacteria</taxon>
        <taxon>Bacteria division WOR-3</taxon>
    </lineage>
</organism>
<protein>
    <submittedName>
        <fullName evidence="1">Uncharacterized protein</fullName>
    </submittedName>
</protein>
<sequence>MNLPQRIEGQPINLSPTDRYLKLDFKVRETYQRLENFLVQNRESLPRHDPSHTFYLNQKPAPIEVYVVDEPNLHKLLEGTPFTCYAKAYGTDGLIDSLPLNYTLYVVISNHNSIATNNIVEVDLTVMLPPDTPQLVVENLTPLDIPAGATIKFDGIVKDRGNVKLWIEKDGMFLDSVPLTQTYMAKFSYELSTGAGGPWLPDTHKIVWYAMDESHSLDTTTFVLTLHPTSEFDNQPISQDNPDDPKTASWRYGPLKVDTGSSTCGHNLVYTGYTYMGGVYRVRVDSTYVLRSYLPQNTIHCMS</sequence>
<evidence type="ECO:0000313" key="1">
    <source>
        <dbReference type="EMBL" id="OYV03129.1"/>
    </source>
</evidence>